<organism evidence="2 3">
    <name type="scientific">Porcisia hertigi</name>
    <dbReference type="NCBI Taxonomy" id="2761500"/>
    <lineage>
        <taxon>Eukaryota</taxon>
        <taxon>Discoba</taxon>
        <taxon>Euglenozoa</taxon>
        <taxon>Kinetoplastea</taxon>
        <taxon>Metakinetoplastina</taxon>
        <taxon>Trypanosomatida</taxon>
        <taxon>Trypanosomatidae</taxon>
        <taxon>Leishmaniinae</taxon>
        <taxon>Porcisia</taxon>
    </lineage>
</organism>
<protein>
    <submittedName>
        <fullName evidence="2">Uncharacterized protein</fullName>
    </submittedName>
</protein>
<keyword evidence="3" id="KW-1185">Reference proteome</keyword>
<dbReference type="RefSeq" id="XP_067757471.1">
    <property type="nucleotide sequence ID" value="XM_067901108.1"/>
</dbReference>
<evidence type="ECO:0000313" key="3">
    <source>
        <dbReference type="Proteomes" id="UP000674318"/>
    </source>
</evidence>
<dbReference type="Proteomes" id="UP000674318">
    <property type="component" value="Chromosome 21"/>
</dbReference>
<comment type="caution">
    <text evidence="2">The sequence shown here is derived from an EMBL/GenBank/DDBJ whole genome shotgun (WGS) entry which is preliminary data.</text>
</comment>
<dbReference type="SUPFAM" id="SSF47095">
    <property type="entry name" value="HMG-box"/>
    <property type="match status" value="1"/>
</dbReference>
<gene>
    <name evidence="2" type="ORF">JKF63_05139</name>
</gene>
<feature type="region of interest" description="Disordered" evidence="1">
    <location>
        <begin position="204"/>
        <end position="242"/>
    </location>
</feature>
<accession>A0A836IPW8</accession>
<evidence type="ECO:0000256" key="1">
    <source>
        <dbReference type="SAM" id="MobiDB-lite"/>
    </source>
</evidence>
<dbReference type="InterPro" id="IPR036910">
    <property type="entry name" value="HMG_box_dom_sf"/>
</dbReference>
<dbReference type="GeneID" id="94291185"/>
<reference evidence="2 3" key="1">
    <citation type="submission" date="2021-02" db="EMBL/GenBank/DDBJ databases">
        <title>Porcisia hertigi Genome sequencing and assembly.</title>
        <authorList>
            <person name="Almutairi H."/>
            <person name="Gatherer D."/>
        </authorList>
    </citation>
    <scope>NUCLEOTIDE SEQUENCE [LARGE SCALE GENOMIC DNA]</scope>
    <source>
        <strain evidence="2 3">C119</strain>
    </source>
</reference>
<dbReference type="OrthoDB" id="267536at2759"/>
<dbReference type="EMBL" id="JAFJZO010000021">
    <property type="protein sequence ID" value="KAG5505803.1"/>
    <property type="molecule type" value="Genomic_DNA"/>
</dbReference>
<proteinExistence type="predicted"/>
<name>A0A836IPW8_9TRYP</name>
<evidence type="ECO:0000313" key="2">
    <source>
        <dbReference type="EMBL" id="KAG5505803.1"/>
    </source>
</evidence>
<sequence>MEPARRCGQCRFMIRFCPCCGTALGGKSDHALGSPHNVAGSASLPRDAAFLPHVAAQRTECSLSSLPWIENTAAWRRRLPRRPVSAYEVYLAAVYGVVASKGEGKGAASLGTAPAAEGGHHSDREVRAAAALSWLRMAPADKCPYEQEAQAWEAHLGTVKKVSVNVPARGAATALSSSAEAPTSEHLEGEPPSAASLLFSLPSAEQSLSHPQKAPRVVGGLQSKTHTSMEKRPRGSSSFALFRSSMKGRQKMSMREVSCVWRHMSVEEKAPYDTAAAARRTERFLAQASSSPHHTS</sequence>
<dbReference type="AlphaFoldDB" id="A0A836IPW8"/>
<dbReference type="KEGG" id="phet:94291185"/>